<comment type="caution">
    <text evidence="1">The sequence shown here is derived from an EMBL/GenBank/DDBJ whole genome shotgun (WGS) entry which is preliminary data.</text>
</comment>
<keyword evidence="2" id="KW-1185">Reference proteome</keyword>
<reference evidence="1 2" key="1">
    <citation type="submission" date="2024-05" db="EMBL/GenBank/DDBJ databases">
        <title>A high-quality chromosomal-level genome assembly of Topmouth culter (Culter alburnus).</title>
        <authorList>
            <person name="Zhao H."/>
        </authorList>
    </citation>
    <scope>NUCLEOTIDE SEQUENCE [LARGE SCALE GENOMIC DNA]</scope>
    <source>
        <strain evidence="1">CATC2023</strain>
        <tissue evidence="1">Muscle</tissue>
    </source>
</reference>
<organism evidence="1 2">
    <name type="scientific">Culter alburnus</name>
    <name type="common">Topmouth culter</name>
    <dbReference type="NCBI Taxonomy" id="194366"/>
    <lineage>
        <taxon>Eukaryota</taxon>
        <taxon>Metazoa</taxon>
        <taxon>Chordata</taxon>
        <taxon>Craniata</taxon>
        <taxon>Vertebrata</taxon>
        <taxon>Euteleostomi</taxon>
        <taxon>Actinopterygii</taxon>
        <taxon>Neopterygii</taxon>
        <taxon>Teleostei</taxon>
        <taxon>Ostariophysi</taxon>
        <taxon>Cypriniformes</taxon>
        <taxon>Xenocyprididae</taxon>
        <taxon>Xenocypridinae</taxon>
        <taxon>Culter</taxon>
    </lineage>
</organism>
<sequence length="95" mass="10274">MSHPSTLWPWRGQLRVAHLPSTPLFSSASLLNEPSSQLGGPLMPRFGSIVPFWRGEERGGVSGAALTPPLGIELGLAGVNIQHFSPHEWAVKNPR</sequence>
<evidence type="ECO:0000313" key="1">
    <source>
        <dbReference type="EMBL" id="KAK9974385.1"/>
    </source>
</evidence>
<dbReference type="EMBL" id="JAWDJR010000005">
    <property type="protein sequence ID" value="KAK9974385.1"/>
    <property type="molecule type" value="Genomic_DNA"/>
</dbReference>
<proteinExistence type="predicted"/>
<dbReference type="Proteomes" id="UP001479290">
    <property type="component" value="Unassembled WGS sequence"/>
</dbReference>
<protein>
    <submittedName>
        <fullName evidence="1">Uncharacterized protein</fullName>
    </submittedName>
</protein>
<dbReference type="AlphaFoldDB" id="A0AAW2APZ5"/>
<name>A0AAW2APZ5_CULAL</name>
<accession>A0AAW2APZ5</accession>
<gene>
    <name evidence="1" type="ORF">ABG768_022486</name>
</gene>
<evidence type="ECO:0000313" key="2">
    <source>
        <dbReference type="Proteomes" id="UP001479290"/>
    </source>
</evidence>